<dbReference type="GO" id="GO:0003677">
    <property type="term" value="F:DNA binding"/>
    <property type="evidence" value="ECO:0007669"/>
    <property type="project" value="InterPro"/>
</dbReference>
<reference evidence="5" key="1">
    <citation type="submission" date="2022-08" db="EMBL/GenBank/DDBJ databases">
        <authorList>
            <person name="Giroux E."/>
            <person name="Giroux E."/>
        </authorList>
    </citation>
    <scope>NUCLEOTIDE SEQUENCE</scope>
    <source>
        <strain evidence="5">H1091258</strain>
    </source>
</reference>
<evidence type="ECO:0000256" key="3">
    <source>
        <dbReference type="SAM" id="MobiDB-lite"/>
    </source>
</evidence>
<feature type="compositionally biased region" description="Basic and acidic residues" evidence="3">
    <location>
        <begin position="1"/>
        <end position="17"/>
    </location>
</feature>
<dbReference type="InterPro" id="IPR050613">
    <property type="entry name" value="Sec_Metabolite_Reg"/>
</dbReference>
<dbReference type="SMART" id="SM00906">
    <property type="entry name" value="Fungal_trans"/>
    <property type="match status" value="1"/>
</dbReference>
<evidence type="ECO:0000313" key="6">
    <source>
        <dbReference type="Proteomes" id="UP001152533"/>
    </source>
</evidence>
<sequence length="642" mass="71605">LARCEELLNDSNDRHNDSAGQNGTPQSAHSHTPTEPPNVSKWTTDGKLVENPNVKVTFMDTYLIGMVNDELRAMHELINLDEKECNNALYPKPSMSNSDLILDGEDTSTSTAHAWPSPAVVSKLWQTFLDRVNPFTKVIHVPSLQPFVVEATNGPRGLSSNIMSLMLSIFLMAVISMTEDECDKSLGTSKESATVTFSAATQQTLRRLDFMRTDDLVVLQTLCLYMCSLQAKDDRHSSWVLSGTVIRIAQKMGLHRDGRALGLGPFETEMRRRIIWWQLVSLDSKFALFSGFGHSLLPRDWDVQEPSNLNDADIFPTATLPTLDRDGPSEMVICLIRNKLTKFLVETPGLEPVKMAAELNSLAVHPPLFVNSRDQQMSYYLTQFDILEEGLQHILEYRCNIHAGQAHVLAQALGAGLIVQKGQLMRGLNDRSRPEAEGVHEAEGAFLGAAAFLEHIASLYEHSQGNGFSWFADFNFQYDILLYVVVLLGQRVDHYIGDRAWENIATIYRFRPGLLEASERSCLVLGQAVLTAWAKRRDFHSASGLSCEDPDYIVELRAQTRLNDNIRDEDFPFIVTNSEIAAPSEPQAWAYPPGVDNGVVTNIADGELPFMDTITSNWAFLTPLTEPQSRSHGKDLEPANTP</sequence>
<accession>A0A9W4S4M0</accession>
<evidence type="ECO:0000313" key="5">
    <source>
        <dbReference type="EMBL" id="CAI0653013.1"/>
    </source>
</evidence>
<dbReference type="GO" id="GO:0006351">
    <property type="term" value="P:DNA-templated transcription"/>
    <property type="evidence" value="ECO:0007669"/>
    <property type="project" value="InterPro"/>
</dbReference>
<dbReference type="InterPro" id="IPR007219">
    <property type="entry name" value="XnlR_reg_dom"/>
</dbReference>
<feature type="region of interest" description="Disordered" evidence="3">
    <location>
        <begin position="1"/>
        <end position="46"/>
    </location>
</feature>
<evidence type="ECO:0000256" key="2">
    <source>
        <dbReference type="ARBA" id="ARBA00023242"/>
    </source>
</evidence>
<organism evidence="5 6">
    <name type="scientific">Colletotrichum noveboracense</name>
    <dbReference type="NCBI Taxonomy" id="2664923"/>
    <lineage>
        <taxon>Eukaryota</taxon>
        <taxon>Fungi</taxon>
        <taxon>Dikarya</taxon>
        <taxon>Ascomycota</taxon>
        <taxon>Pezizomycotina</taxon>
        <taxon>Sordariomycetes</taxon>
        <taxon>Hypocreomycetidae</taxon>
        <taxon>Glomerellales</taxon>
        <taxon>Glomerellaceae</taxon>
        <taxon>Colletotrichum</taxon>
        <taxon>Colletotrichum gloeosporioides species complex</taxon>
    </lineage>
</organism>
<comment type="caution">
    <text evidence="5">The sequence shown here is derived from an EMBL/GenBank/DDBJ whole genome shotgun (WGS) entry which is preliminary data.</text>
</comment>
<dbReference type="Proteomes" id="UP001152533">
    <property type="component" value="Unassembled WGS sequence"/>
</dbReference>
<dbReference type="GO" id="GO:0005634">
    <property type="term" value="C:nucleus"/>
    <property type="evidence" value="ECO:0007669"/>
    <property type="project" value="UniProtKB-SubCell"/>
</dbReference>
<dbReference type="CDD" id="cd12148">
    <property type="entry name" value="fungal_TF_MHR"/>
    <property type="match status" value="1"/>
</dbReference>
<protein>
    <recommendedName>
        <fullName evidence="4">Xylanolytic transcriptional activator regulatory domain-containing protein</fullName>
    </recommendedName>
</protein>
<comment type="subcellular location">
    <subcellularLocation>
        <location evidence="1">Nucleus</location>
    </subcellularLocation>
</comment>
<keyword evidence="2" id="KW-0539">Nucleus</keyword>
<gene>
    <name evidence="5" type="ORF">CGXH109_LOCUS123054</name>
</gene>
<dbReference type="GO" id="GO:0008270">
    <property type="term" value="F:zinc ion binding"/>
    <property type="evidence" value="ECO:0007669"/>
    <property type="project" value="InterPro"/>
</dbReference>
<dbReference type="PANTHER" id="PTHR31001">
    <property type="entry name" value="UNCHARACTERIZED TRANSCRIPTIONAL REGULATORY PROTEIN"/>
    <property type="match status" value="1"/>
</dbReference>
<dbReference type="Pfam" id="PF04082">
    <property type="entry name" value="Fungal_trans"/>
    <property type="match status" value="1"/>
</dbReference>
<feature type="compositionally biased region" description="Polar residues" evidence="3">
    <location>
        <begin position="18"/>
        <end position="33"/>
    </location>
</feature>
<dbReference type="PANTHER" id="PTHR31001:SF85">
    <property type="entry name" value="ZN(II)2CYS6 TRANSCRIPTION FACTOR (EUROFUNG)"/>
    <property type="match status" value="1"/>
</dbReference>
<name>A0A9W4S4M0_9PEZI</name>
<evidence type="ECO:0000256" key="1">
    <source>
        <dbReference type="ARBA" id="ARBA00004123"/>
    </source>
</evidence>
<feature type="domain" description="Xylanolytic transcriptional activator regulatory" evidence="4">
    <location>
        <begin position="238"/>
        <end position="312"/>
    </location>
</feature>
<proteinExistence type="predicted"/>
<keyword evidence="6" id="KW-1185">Reference proteome</keyword>
<dbReference type="AlphaFoldDB" id="A0A9W4S4M0"/>
<evidence type="ECO:0000259" key="4">
    <source>
        <dbReference type="SMART" id="SM00906"/>
    </source>
</evidence>
<dbReference type="EMBL" id="CAMGZC010001514">
    <property type="protein sequence ID" value="CAI0653013.1"/>
    <property type="molecule type" value="Genomic_DNA"/>
</dbReference>
<feature type="non-terminal residue" evidence="5">
    <location>
        <position position="1"/>
    </location>
</feature>